<keyword evidence="1" id="KW-0539">Nucleus</keyword>
<evidence type="ECO:0000313" key="4">
    <source>
        <dbReference type="EMBL" id="PVH97119.1"/>
    </source>
</evidence>
<dbReference type="InterPro" id="IPR001138">
    <property type="entry name" value="Zn2Cys6_DnaBD"/>
</dbReference>
<dbReference type="PROSITE" id="PS50048">
    <property type="entry name" value="ZN2_CY6_FUNGAL_2"/>
    <property type="match status" value="1"/>
</dbReference>
<dbReference type="Gene3D" id="4.10.240.10">
    <property type="entry name" value="Zn(2)-C6 fungal-type DNA-binding domain"/>
    <property type="match status" value="1"/>
</dbReference>
<evidence type="ECO:0000256" key="1">
    <source>
        <dbReference type="ARBA" id="ARBA00023242"/>
    </source>
</evidence>
<gene>
    <name evidence="4" type="ORF">DM02DRAFT_658555</name>
</gene>
<feature type="region of interest" description="Disordered" evidence="2">
    <location>
        <begin position="46"/>
        <end position="96"/>
    </location>
</feature>
<dbReference type="EMBL" id="KZ805445">
    <property type="protein sequence ID" value="PVH97119.1"/>
    <property type="molecule type" value="Genomic_DNA"/>
</dbReference>
<dbReference type="SMART" id="SM00066">
    <property type="entry name" value="GAL4"/>
    <property type="match status" value="1"/>
</dbReference>
<sequence>MSTKFRSACDRCHDAKVRCSGDMPCQGCILSKSLCFYSVSNVLGRPRGTKNKTSRRRTASTTTSDAKSIPNSRDQPATQKTTSRRRKTKDNWSPPDAIDIALPDCEDIDVQTILDSTIQTPTDNIWFFPGDTRASDSMATSDFSFDYFTPAESTTPVLGQTSPPLPNHFDVTLDLSMSDFATGEETSDNATFQWEDITHSQETLKTATEAAASIPSPPKSDTFSTNISTPNTCTCLRQQAELLSNPLIAEINACNSNDSALSLDKILSLSKQGFKAWCNLIACPICSTNNDQEAMLLALMSIRPVARYLQRVAPCYTERPRADSGTSTSKDTASIPHSKEPCKLMVGSHEIDDDERIFVYLQGKKKQELLELTSGRTAGVDDYHASSSLSHTQQITHSLATLLQDLESSFDTT</sequence>
<proteinExistence type="predicted"/>
<evidence type="ECO:0000256" key="2">
    <source>
        <dbReference type="SAM" id="MobiDB-lite"/>
    </source>
</evidence>
<reference evidence="4 5" key="1">
    <citation type="journal article" date="2018" name="Sci. Rep.">
        <title>Comparative genomics provides insights into the lifestyle and reveals functional heterogeneity of dark septate endophytic fungi.</title>
        <authorList>
            <person name="Knapp D.G."/>
            <person name="Nemeth J.B."/>
            <person name="Barry K."/>
            <person name="Hainaut M."/>
            <person name="Henrissat B."/>
            <person name="Johnson J."/>
            <person name="Kuo A."/>
            <person name="Lim J.H.P."/>
            <person name="Lipzen A."/>
            <person name="Nolan M."/>
            <person name="Ohm R.A."/>
            <person name="Tamas L."/>
            <person name="Grigoriev I.V."/>
            <person name="Spatafora J.W."/>
            <person name="Nagy L.G."/>
            <person name="Kovacs G.M."/>
        </authorList>
    </citation>
    <scope>NUCLEOTIDE SEQUENCE [LARGE SCALE GENOMIC DNA]</scope>
    <source>
        <strain evidence="4 5">DSE2036</strain>
    </source>
</reference>
<dbReference type="CDD" id="cd00067">
    <property type="entry name" value="GAL4"/>
    <property type="match status" value="1"/>
</dbReference>
<evidence type="ECO:0000313" key="5">
    <source>
        <dbReference type="Proteomes" id="UP000244855"/>
    </source>
</evidence>
<protein>
    <recommendedName>
        <fullName evidence="3">Zn(2)-C6 fungal-type domain-containing protein</fullName>
    </recommendedName>
</protein>
<dbReference type="Proteomes" id="UP000244855">
    <property type="component" value="Unassembled WGS sequence"/>
</dbReference>
<feature type="compositionally biased region" description="Polar residues" evidence="2">
    <location>
        <begin position="65"/>
        <end position="79"/>
    </location>
</feature>
<organism evidence="4 5">
    <name type="scientific">Periconia macrospinosa</name>
    <dbReference type="NCBI Taxonomy" id="97972"/>
    <lineage>
        <taxon>Eukaryota</taxon>
        <taxon>Fungi</taxon>
        <taxon>Dikarya</taxon>
        <taxon>Ascomycota</taxon>
        <taxon>Pezizomycotina</taxon>
        <taxon>Dothideomycetes</taxon>
        <taxon>Pleosporomycetidae</taxon>
        <taxon>Pleosporales</taxon>
        <taxon>Massarineae</taxon>
        <taxon>Periconiaceae</taxon>
        <taxon>Periconia</taxon>
    </lineage>
</organism>
<dbReference type="Pfam" id="PF00172">
    <property type="entry name" value="Zn_clus"/>
    <property type="match status" value="1"/>
</dbReference>
<dbReference type="GO" id="GO:0008270">
    <property type="term" value="F:zinc ion binding"/>
    <property type="evidence" value="ECO:0007669"/>
    <property type="project" value="InterPro"/>
</dbReference>
<accession>A0A2V1DIP0</accession>
<dbReference type="PROSITE" id="PS00463">
    <property type="entry name" value="ZN2_CY6_FUNGAL_1"/>
    <property type="match status" value="1"/>
</dbReference>
<keyword evidence="5" id="KW-1185">Reference proteome</keyword>
<dbReference type="InterPro" id="IPR036864">
    <property type="entry name" value="Zn2-C6_fun-type_DNA-bd_sf"/>
</dbReference>
<feature type="domain" description="Zn(2)-C6 fungal-type" evidence="3">
    <location>
        <begin position="8"/>
        <end position="37"/>
    </location>
</feature>
<feature type="compositionally biased region" description="Basic residues" evidence="2">
    <location>
        <begin position="47"/>
        <end position="58"/>
    </location>
</feature>
<feature type="region of interest" description="Disordered" evidence="2">
    <location>
        <begin position="319"/>
        <end position="339"/>
    </location>
</feature>
<name>A0A2V1DIP0_9PLEO</name>
<dbReference type="AlphaFoldDB" id="A0A2V1DIP0"/>
<evidence type="ECO:0000259" key="3">
    <source>
        <dbReference type="PROSITE" id="PS50048"/>
    </source>
</evidence>
<dbReference type="OrthoDB" id="2328572at2759"/>
<dbReference type="SUPFAM" id="SSF57701">
    <property type="entry name" value="Zn2/Cys6 DNA-binding domain"/>
    <property type="match status" value="1"/>
</dbReference>
<dbReference type="GO" id="GO:0000981">
    <property type="term" value="F:DNA-binding transcription factor activity, RNA polymerase II-specific"/>
    <property type="evidence" value="ECO:0007669"/>
    <property type="project" value="InterPro"/>
</dbReference>